<sequence length="151" mass="16863">MPEVVISDASCLIILDKINRIEILSDLYQNVTTTPEVAKEFGKLLPSWITLKESPDKNYQKVLEMSIDPGEASAIALSLNYTDPLLLLDDLKARKMAKKLGLVFTGTLGVLVKARKLGVIKELRPIIDLIRNTDFRISDLLVEEILKEVGE</sequence>
<keyword evidence="2" id="KW-1185">Reference proteome</keyword>
<dbReference type="InterPro" id="IPR021799">
    <property type="entry name" value="PIN-like_prokaryotic"/>
</dbReference>
<dbReference type="EMBL" id="JAHESC010000001">
    <property type="protein sequence ID" value="MBT1685122.1"/>
    <property type="molecule type" value="Genomic_DNA"/>
</dbReference>
<dbReference type="Proteomes" id="UP001319180">
    <property type="component" value="Unassembled WGS sequence"/>
</dbReference>
<gene>
    <name evidence="1" type="ORF">KK078_01070</name>
</gene>
<proteinExistence type="predicted"/>
<name>A0AAP2D9K6_9BACT</name>
<comment type="caution">
    <text evidence="1">The sequence shown here is derived from an EMBL/GenBank/DDBJ whole genome shotgun (WGS) entry which is preliminary data.</text>
</comment>
<dbReference type="PANTHER" id="PTHR39550:SF1">
    <property type="entry name" value="SLL0658 PROTEIN"/>
    <property type="match status" value="1"/>
</dbReference>
<evidence type="ECO:0000313" key="2">
    <source>
        <dbReference type="Proteomes" id="UP001319180"/>
    </source>
</evidence>
<dbReference type="AlphaFoldDB" id="A0AAP2D9K6"/>
<reference evidence="1 2" key="1">
    <citation type="submission" date="2021-05" db="EMBL/GenBank/DDBJ databases">
        <title>A Polyphasic approach of four new species of the genus Ohtaekwangia: Ohtaekwangia histidinii sp. nov., Ohtaekwangia cretensis sp. nov., Ohtaekwangia indiensis sp. nov., Ohtaekwangia reichenbachii sp. nov. from diverse environment.</title>
        <authorList>
            <person name="Octaviana S."/>
        </authorList>
    </citation>
    <scope>NUCLEOTIDE SEQUENCE [LARGE SCALE GENOMIC DNA]</scope>
    <source>
        <strain evidence="1 2">PWU37</strain>
    </source>
</reference>
<accession>A0AAP2D9K6</accession>
<dbReference type="Pfam" id="PF11848">
    <property type="entry name" value="DUF3368"/>
    <property type="match status" value="1"/>
</dbReference>
<organism evidence="1 2">
    <name type="scientific">Dawidia soli</name>
    <dbReference type="NCBI Taxonomy" id="2782352"/>
    <lineage>
        <taxon>Bacteria</taxon>
        <taxon>Pseudomonadati</taxon>
        <taxon>Bacteroidota</taxon>
        <taxon>Cytophagia</taxon>
        <taxon>Cytophagales</taxon>
        <taxon>Chryseotaleaceae</taxon>
        <taxon>Dawidia</taxon>
    </lineage>
</organism>
<protein>
    <submittedName>
        <fullName evidence="1">DUF3368 domain-containing protein</fullName>
    </submittedName>
</protein>
<dbReference type="PANTHER" id="PTHR39550">
    <property type="entry name" value="SLL0658 PROTEIN"/>
    <property type="match status" value="1"/>
</dbReference>
<evidence type="ECO:0000313" key="1">
    <source>
        <dbReference type="EMBL" id="MBT1685122.1"/>
    </source>
</evidence>
<dbReference type="RefSeq" id="WP_254088372.1">
    <property type="nucleotide sequence ID" value="NZ_JAHESC010000001.1"/>
</dbReference>